<proteinExistence type="predicted"/>
<evidence type="ECO:0000313" key="2">
    <source>
        <dbReference type="Proteomes" id="UP000243255"/>
    </source>
</evidence>
<dbReference type="Proteomes" id="UP000243255">
    <property type="component" value="Unassembled WGS sequence"/>
</dbReference>
<dbReference type="OrthoDB" id="1754126at2"/>
<name>A0A1M5SFP4_9FIRM</name>
<dbReference type="RefSeq" id="WP_073127387.1">
    <property type="nucleotide sequence ID" value="NZ_BAABCH010000079.1"/>
</dbReference>
<organism evidence="1 2">
    <name type="scientific">Asaccharospora irregularis DSM 2635</name>
    <dbReference type="NCBI Taxonomy" id="1121321"/>
    <lineage>
        <taxon>Bacteria</taxon>
        <taxon>Bacillati</taxon>
        <taxon>Bacillota</taxon>
        <taxon>Clostridia</taxon>
        <taxon>Peptostreptococcales</taxon>
        <taxon>Peptostreptococcaceae</taxon>
        <taxon>Asaccharospora</taxon>
    </lineage>
</organism>
<keyword evidence="2" id="KW-1185">Reference proteome</keyword>
<reference evidence="2" key="1">
    <citation type="submission" date="2016-11" db="EMBL/GenBank/DDBJ databases">
        <authorList>
            <person name="Varghese N."/>
            <person name="Submissions S."/>
        </authorList>
    </citation>
    <scope>NUCLEOTIDE SEQUENCE [LARGE SCALE GENOMIC DNA]</scope>
    <source>
        <strain evidence="2">DSM 2635</strain>
    </source>
</reference>
<protein>
    <submittedName>
        <fullName evidence="1">Uncharacterized protein</fullName>
    </submittedName>
</protein>
<sequence>MNIYFKSSRRKKSNQTNIPNIMAFNIIRDFLRNEDHGDTRKKYFIKDLDNSQVNQTMRDIKWLFKKYKGLEVINIEYNNGNVTKIRL</sequence>
<dbReference type="AlphaFoldDB" id="A0A1M5SFP4"/>
<accession>A0A1M5SFP4</accession>
<dbReference type="EMBL" id="FQWX01000040">
    <property type="protein sequence ID" value="SHH37311.1"/>
    <property type="molecule type" value="Genomic_DNA"/>
</dbReference>
<dbReference type="STRING" id="1121321.SAMN04488530_14017"/>
<gene>
    <name evidence="1" type="ORF">SAMN04488530_14017</name>
</gene>
<evidence type="ECO:0000313" key="1">
    <source>
        <dbReference type="EMBL" id="SHH37311.1"/>
    </source>
</evidence>